<evidence type="ECO:0000313" key="2">
    <source>
        <dbReference type="Proteomes" id="UP000015530"/>
    </source>
</evidence>
<reference evidence="2" key="1">
    <citation type="journal article" date="2013" name="Mol. Plant Microbe Interact.">
        <title>Global aspects of pacC regulation of pathogenicity genes in Colletotrichum gloeosporioides as revealed by transcriptome analysis.</title>
        <authorList>
            <person name="Alkan N."/>
            <person name="Meng X."/>
            <person name="Friedlander G."/>
            <person name="Reuveni E."/>
            <person name="Sukno S."/>
            <person name="Sherman A."/>
            <person name="Thon M."/>
            <person name="Fluhr R."/>
            <person name="Prusky D."/>
        </authorList>
    </citation>
    <scope>NUCLEOTIDE SEQUENCE [LARGE SCALE GENOMIC DNA]</scope>
    <source>
        <strain evidence="2">Cg-14</strain>
    </source>
</reference>
<dbReference type="Proteomes" id="UP000015530">
    <property type="component" value="Unassembled WGS sequence"/>
</dbReference>
<accession>T0LS16</accession>
<protein>
    <submittedName>
        <fullName evidence="1">Uncharacterized protein</fullName>
    </submittedName>
</protein>
<organism evidence="1 2">
    <name type="scientific">Colletotrichum gloeosporioides (strain Cg-14)</name>
    <name type="common">Anthracnose fungus</name>
    <name type="synonym">Glomerella cingulata</name>
    <dbReference type="NCBI Taxonomy" id="1237896"/>
    <lineage>
        <taxon>Eukaryota</taxon>
        <taxon>Fungi</taxon>
        <taxon>Dikarya</taxon>
        <taxon>Ascomycota</taxon>
        <taxon>Pezizomycotina</taxon>
        <taxon>Sordariomycetes</taxon>
        <taxon>Hypocreomycetidae</taxon>
        <taxon>Glomerellales</taxon>
        <taxon>Glomerellaceae</taxon>
        <taxon>Colletotrichum</taxon>
        <taxon>Colletotrichum gloeosporioides species complex</taxon>
    </lineage>
</organism>
<name>T0LS16_COLGC</name>
<evidence type="ECO:0000313" key="1">
    <source>
        <dbReference type="EMBL" id="EQB51035.1"/>
    </source>
</evidence>
<dbReference type="OrthoDB" id="360540at2759"/>
<gene>
    <name evidence="1" type="ORF">CGLO_09473</name>
</gene>
<dbReference type="AlphaFoldDB" id="T0LS16"/>
<dbReference type="EMBL" id="AMYD01001906">
    <property type="protein sequence ID" value="EQB51035.1"/>
    <property type="molecule type" value="Genomic_DNA"/>
</dbReference>
<dbReference type="HOGENOM" id="CLU_2399529_0_0_1"/>
<comment type="caution">
    <text evidence="1">The sequence shown here is derived from an EMBL/GenBank/DDBJ whole genome shotgun (WGS) entry which is preliminary data.</text>
</comment>
<sequence length="93" mass="10620">MNGFGKNFPQGYFVRMSHCSPKDVDAGTLRPVFTIKDALAKLVSSNQLFFFPCHADLDRLSEWRCYINKNRVVTISQSKFYQCDHPGITDDAL</sequence>
<proteinExistence type="predicted"/>